<protein>
    <submittedName>
        <fullName evidence="1">Uncharacterized protein</fullName>
    </submittedName>
</protein>
<evidence type="ECO:0000313" key="2">
    <source>
        <dbReference type="Proteomes" id="UP000034137"/>
    </source>
</evidence>
<dbReference type="AlphaFoldDB" id="A0A0G0Q7C2"/>
<name>A0A0G0Q7C2_9BACT</name>
<comment type="caution">
    <text evidence="1">The sequence shown here is derived from an EMBL/GenBank/DDBJ whole genome shotgun (WGS) entry which is preliminary data.</text>
</comment>
<dbReference type="Proteomes" id="UP000034137">
    <property type="component" value="Unassembled WGS sequence"/>
</dbReference>
<accession>A0A0G0Q7C2</accession>
<evidence type="ECO:0000313" key="1">
    <source>
        <dbReference type="EMBL" id="KKR33211.1"/>
    </source>
</evidence>
<reference evidence="1 2" key="1">
    <citation type="journal article" date="2015" name="Nature">
        <title>rRNA introns, odd ribosomes, and small enigmatic genomes across a large radiation of phyla.</title>
        <authorList>
            <person name="Brown C.T."/>
            <person name="Hug L.A."/>
            <person name="Thomas B.C."/>
            <person name="Sharon I."/>
            <person name="Castelle C.J."/>
            <person name="Singh A."/>
            <person name="Wilkins M.J."/>
            <person name="Williams K.H."/>
            <person name="Banfield J.F."/>
        </authorList>
    </citation>
    <scope>NUCLEOTIDE SEQUENCE [LARGE SCALE GENOMIC DNA]</scope>
</reference>
<proteinExistence type="predicted"/>
<sequence>MLLFSLQEILQREQAQSLYEKQKLFGWTFKT</sequence>
<dbReference type="EMBL" id="LBXO01000012">
    <property type="protein sequence ID" value="KKR33211.1"/>
    <property type="molecule type" value="Genomic_DNA"/>
</dbReference>
<gene>
    <name evidence="1" type="ORF">UT64_C0012G0003</name>
</gene>
<organism evidence="1 2">
    <name type="scientific">Candidatus Falkowbacteria bacterium GW2011_GWF2_39_8</name>
    <dbReference type="NCBI Taxonomy" id="1618642"/>
    <lineage>
        <taxon>Bacteria</taxon>
        <taxon>Candidatus Falkowiibacteriota</taxon>
    </lineage>
</organism>